<evidence type="ECO:0000313" key="3">
    <source>
        <dbReference type="EMBL" id="MDT2597736.1"/>
    </source>
</evidence>
<organism evidence="3 4">
    <name type="scientific">Enterococcus dongliensis</name>
    <dbReference type="NCBI Taxonomy" id="2559925"/>
    <lineage>
        <taxon>Bacteria</taxon>
        <taxon>Bacillati</taxon>
        <taxon>Bacillota</taxon>
        <taxon>Bacilli</taxon>
        <taxon>Lactobacillales</taxon>
        <taxon>Enterococcaceae</taxon>
        <taxon>Enterococcus</taxon>
    </lineage>
</organism>
<feature type="signal peptide" evidence="2">
    <location>
        <begin position="1"/>
        <end position="20"/>
    </location>
</feature>
<feature type="region of interest" description="Disordered" evidence="1">
    <location>
        <begin position="131"/>
        <end position="152"/>
    </location>
</feature>
<dbReference type="EMBL" id="JARPYR010000031">
    <property type="protein sequence ID" value="MDT2597736.1"/>
    <property type="molecule type" value="Genomic_DNA"/>
</dbReference>
<dbReference type="RefSeq" id="WP_311859842.1">
    <property type="nucleotide sequence ID" value="NZ_JARPYR010000031.1"/>
</dbReference>
<feature type="region of interest" description="Disordered" evidence="1">
    <location>
        <begin position="21"/>
        <end position="97"/>
    </location>
</feature>
<dbReference type="PROSITE" id="PS51257">
    <property type="entry name" value="PROKAR_LIPOPROTEIN"/>
    <property type="match status" value="1"/>
</dbReference>
<dbReference type="Proteomes" id="UP001256547">
    <property type="component" value="Unassembled WGS sequence"/>
</dbReference>
<evidence type="ECO:0000256" key="2">
    <source>
        <dbReference type="SAM" id="SignalP"/>
    </source>
</evidence>
<keyword evidence="2" id="KW-0732">Signal</keyword>
<comment type="caution">
    <text evidence="3">The sequence shown here is derived from an EMBL/GenBank/DDBJ whole genome shotgun (WGS) entry which is preliminary data.</text>
</comment>
<gene>
    <name evidence="3" type="ORF">P7D39_12080</name>
</gene>
<evidence type="ECO:0008006" key="5">
    <source>
        <dbReference type="Google" id="ProtNLM"/>
    </source>
</evidence>
<protein>
    <recommendedName>
        <fullName evidence="5">Lipoprotein</fullName>
    </recommendedName>
</protein>
<feature type="compositionally biased region" description="Low complexity" evidence="1">
    <location>
        <begin position="26"/>
        <end position="77"/>
    </location>
</feature>
<proteinExistence type="predicted"/>
<reference evidence="3 4" key="1">
    <citation type="submission" date="2023-03" db="EMBL/GenBank/DDBJ databases">
        <authorList>
            <person name="Shen W."/>
            <person name="Cai J."/>
        </authorList>
    </citation>
    <scope>NUCLEOTIDE SEQUENCE [LARGE SCALE GENOMIC DNA]</scope>
    <source>
        <strain evidence="3 4">P72-2</strain>
    </source>
</reference>
<sequence>MKKISIALLVCSTLLLTACSNDKSTDSTSKQQETKSSQTKESSSTTTTSSISSSATDSSSTTVTSTTNSVTTPTTAQEETYEQLKQRTLQSTPADRANWSNKEWEAFGMALSENGLAMDDAGNIITQAQKDQLDSNNQAQQQNDDTTQDISTDTSTLTGFVNVYGMSPAAYKVQNGMSIEEALRSTPRHMKTSGEIQTGYMEYGIE</sequence>
<accession>A0ABU3EUS8</accession>
<evidence type="ECO:0000256" key="1">
    <source>
        <dbReference type="SAM" id="MobiDB-lite"/>
    </source>
</evidence>
<name>A0ABU3EUS8_9ENTE</name>
<keyword evidence="4" id="KW-1185">Reference proteome</keyword>
<feature type="chain" id="PRO_5046274741" description="Lipoprotein" evidence="2">
    <location>
        <begin position="21"/>
        <end position="206"/>
    </location>
</feature>
<evidence type="ECO:0000313" key="4">
    <source>
        <dbReference type="Proteomes" id="UP001256547"/>
    </source>
</evidence>
<feature type="compositionally biased region" description="Low complexity" evidence="1">
    <location>
        <begin position="134"/>
        <end position="152"/>
    </location>
</feature>
<feature type="compositionally biased region" description="Polar residues" evidence="1">
    <location>
        <begin position="86"/>
        <end position="97"/>
    </location>
</feature>